<evidence type="ECO:0000256" key="1">
    <source>
        <dbReference type="SAM" id="SignalP"/>
    </source>
</evidence>
<dbReference type="Proteomes" id="UP000186922">
    <property type="component" value="Unassembled WGS sequence"/>
</dbReference>
<feature type="chain" id="PRO_5008899282" evidence="1">
    <location>
        <begin position="18"/>
        <end position="173"/>
    </location>
</feature>
<dbReference type="AlphaFoldDB" id="A0A1D1W7S9"/>
<reference evidence="2 3" key="1">
    <citation type="journal article" date="2016" name="Nat. Commun.">
        <title>Extremotolerant tardigrade genome and improved radiotolerance of human cultured cells by tardigrade-unique protein.</title>
        <authorList>
            <person name="Hashimoto T."/>
            <person name="Horikawa D.D."/>
            <person name="Saito Y."/>
            <person name="Kuwahara H."/>
            <person name="Kozuka-Hata H."/>
            <person name="Shin-I T."/>
            <person name="Minakuchi Y."/>
            <person name="Ohishi K."/>
            <person name="Motoyama A."/>
            <person name="Aizu T."/>
            <person name="Enomoto A."/>
            <person name="Kondo K."/>
            <person name="Tanaka S."/>
            <person name="Hara Y."/>
            <person name="Koshikawa S."/>
            <person name="Sagara H."/>
            <person name="Miura T."/>
            <person name="Yokobori S."/>
            <person name="Miyagawa K."/>
            <person name="Suzuki Y."/>
            <person name="Kubo T."/>
            <person name="Oyama M."/>
            <person name="Kohara Y."/>
            <person name="Fujiyama A."/>
            <person name="Arakawa K."/>
            <person name="Katayama T."/>
            <person name="Toyoda A."/>
            <person name="Kunieda T."/>
        </authorList>
    </citation>
    <scope>NUCLEOTIDE SEQUENCE [LARGE SCALE GENOMIC DNA]</scope>
    <source>
        <strain evidence="2 3">YOKOZUNA-1</strain>
    </source>
</reference>
<evidence type="ECO:0000313" key="3">
    <source>
        <dbReference type="Proteomes" id="UP000186922"/>
    </source>
</evidence>
<feature type="signal peptide" evidence="1">
    <location>
        <begin position="1"/>
        <end position="17"/>
    </location>
</feature>
<accession>A0A1D1W7S9</accession>
<sequence length="173" mass="19258">MMGDIIALLVAVSSLFCQLQEQMDIKGQEATGQRVKSSCRQLTLPPLHPTSQRTEGVPLLTVHYLHIISPSIVPTGPLLTQVQCCHTTSSIILYALAQLRSGVLHKIKNGLHNCYPKDLFNRDANKITTNDYLTLQVKPPPPARTIVCARQVWLTQPSKEKLLIVRESKHNCS</sequence>
<organism evidence="2 3">
    <name type="scientific">Ramazzottius varieornatus</name>
    <name type="common">Water bear</name>
    <name type="synonym">Tardigrade</name>
    <dbReference type="NCBI Taxonomy" id="947166"/>
    <lineage>
        <taxon>Eukaryota</taxon>
        <taxon>Metazoa</taxon>
        <taxon>Ecdysozoa</taxon>
        <taxon>Tardigrada</taxon>
        <taxon>Eutardigrada</taxon>
        <taxon>Parachela</taxon>
        <taxon>Hypsibioidea</taxon>
        <taxon>Ramazzottiidae</taxon>
        <taxon>Ramazzottius</taxon>
    </lineage>
</organism>
<dbReference type="EMBL" id="BDGG01000022">
    <property type="protein sequence ID" value="GAV09447.1"/>
    <property type="molecule type" value="Genomic_DNA"/>
</dbReference>
<name>A0A1D1W7S9_RAMVA</name>
<keyword evidence="1" id="KW-0732">Signal</keyword>
<keyword evidence="3" id="KW-1185">Reference proteome</keyword>
<comment type="caution">
    <text evidence="2">The sequence shown here is derived from an EMBL/GenBank/DDBJ whole genome shotgun (WGS) entry which is preliminary data.</text>
</comment>
<proteinExistence type="predicted"/>
<evidence type="ECO:0000313" key="2">
    <source>
        <dbReference type="EMBL" id="GAV09447.1"/>
    </source>
</evidence>
<protein>
    <submittedName>
        <fullName evidence="2">Uncharacterized protein</fullName>
    </submittedName>
</protein>
<gene>
    <name evidence="2" type="primary">RvY_18991-1</name>
    <name evidence="2" type="synonym">RvY_18991.1</name>
    <name evidence="2" type="ORF">RvY_18991</name>
</gene>